<dbReference type="STRING" id="68775.A0A5C3M935"/>
<dbReference type="OrthoDB" id="9895617at2759"/>
<accession>A0A5C3M935</accession>
<dbReference type="SUPFAM" id="SSF50370">
    <property type="entry name" value="Ricin B-like lectins"/>
    <property type="match status" value="1"/>
</dbReference>
<organism evidence="1 2">
    <name type="scientific">Crucibulum laeve</name>
    <dbReference type="NCBI Taxonomy" id="68775"/>
    <lineage>
        <taxon>Eukaryota</taxon>
        <taxon>Fungi</taxon>
        <taxon>Dikarya</taxon>
        <taxon>Basidiomycota</taxon>
        <taxon>Agaricomycotina</taxon>
        <taxon>Agaricomycetes</taxon>
        <taxon>Agaricomycetidae</taxon>
        <taxon>Agaricales</taxon>
        <taxon>Agaricineae</taxon>
        <taxon>Nidulariaceae</taxon>
        <taxon>Crucibulum</taxon>
    </lineage>
</organism>
<dbReference type="InterPro" id="IPR035992">
    <property type="entry name" value="Ricin_B-like_lectins"/>
</dbReference>
<dbReference type="Proteomes" id="UP000308652">
    <property type="component" value="Unassembled WGS sequence"/>
</dbReference>
<dbReference type="AlphaFoldDB" id="A0A5C3M935"/>
<proteinExistence type="predicted"/>
<evidence type="ECO:0008006" key="3">
    <source>
        <dbReference type="Google" id="ProtNLM"/>
    </source>
</evidence>
<evidence type="ECO:0000313" key="1">
    <source>
        <dbReference type="EMBL" id="TFK41964.1"/>
    </source>
</evidence>
<name>A0A5C3M935_9AGAR</name>
<reference evidence="1 2" key="1">
    <citation type="journal article" date="2019" name="Nat. Ecol. Evol.">
        <title>Megaphylogeny resolves global patterns of mushroom evolution.</title>
        <authorList>
            <person name="Varga T."/>
            <person name="Krizsan K."/>
            <person name="Foldi C."/>
            <person name="Dima B."/>
            <person name="Sanchez-Garcia M."/>
            <person name="Sanchez-Ramirez S."/>
            <person name="Szollosi G.J."/>
            <person name="Szarkandi J.G."/>
            <person name="Papp V."/>
            <person name="Albert L."/>
            <person name="Andreopoulos W."/>
            <person name="Angelini C."/>
            <person name="Antonin V."/>
            <person name="Barry K.W."/>
            <person name="Bougher N.L."/>
            <person name="Buchanan P."/>
            <person name="Buyck B."/>
            <person name="Bense V."/>
            <person name="Catcheside P."/>
            <person name="Chovatia M."/>
            <person name="Cooper J."/>
            <person name="Damon W."/>
            <person name="Desjardin D."/>
            <person name="Finy P."/>
            <person name="Geml J."/>
            <person name="Haridas S."/>
            <person name="Hughes K."/>
            <person name="Justo A."/>
            <person name="Karasinski D."/>
            <person name="Kautmanova I."/>
            <person name="Kiss B."/>
            <person name="Kocsube S."/>
            <person name="Kotiranta H."/>
            <person name="LaButti K.M."/>
            <person name="Lechner B.E."/>
            <person name="Liimatainen K."/>
            <person name="Lipzen A."/>
            <person name="Lukacs Z."/>
            <person name="Mihaltcheva S."/>
            <person name="Morgado L.N."/>
            <person name="Niskanen T."/>
            <person name="Noordeloos M.E."/>
            <person name="Ohm R.A."/>
            <person name="Ortiz-Santana B."/>
            <person name="Ovrebo C."/>
            <person name="Racz N."/>
            <person name="Riley R."/>
            <person name="Savchenko A."/>
            <person name="Shiryaev A."/>
            <person name="Soop K."/>
            <person name="Spirin V."/>
            <person name="Szebenyi C."/>
            <person name="Tomsovsky M."/>
            <person name="Tulloss R.E."/>
            <person name="Uehling J."/>
            <person name="Grigoriev I.V."/>
            <person name="Vagvolgyi C."/>
            <person name="Papp T."/>
            <person name="Martin F.M."/>
            <person name="Miettinen O."/>
            <person name="Hibbett D.S."/>
            <person name="Nagy L.G."/>
        </authorList>
    </citation>
    <scope>NUCLEOTIDE SEQUENCE [LARGE SCALE GENOMIC DNA]</scope>
    <source>
        <strain evidence="1 2">CBS 166.37</strain>
    </source>
</reference>
<evidence type="ECO:0000313" key="2">
    <source>
        <dbReference type="Proteomes" id="UP000308652"/>
    </source>
</evidence>
<dbReference type="EMBL" id="ML213593">
    <property type="protein sequence ID" value="TFK41964.1"/>
    <property type="molecule type" value="Genomic_DNA"/>
</dbReference>
<protein>
    <recommendedName>
        <fullName evidence="3">Ricin B lectin domain-containing protein</fullName>
    </recommendedName>
</protein>
<keyword evidence="2" id="KW-1185">Reference proteome</keyword>
<sequence>MIIPVNDPQASGFPAGYFVIRSMAANRLLDVTADDIEDGTEICLWPEKETSIVESFRDPEANNQVFFVDTSGALCSRSSGHAIDIEEDRLVLRHRRPVSEPFPNAYAHPLPRFAYSPDTGEITVNFTHDPTYPPPSASPSVAWKSKTYLLASIPMRKPRTIIDDASEFLATSILTPTLSFFSGRSAAPHMSPEEVFSSDIDLKEDEVVEEERGEELEVDDSAELGRKVRMVVVEGVEKEKEKLDHLLSDQARNRRRWMVVPLRRANAKTGGVSGN</sequence>
<dbReference type="Gene3D" id="2.80.10.50">
    <property type="match status" value="1"/>
</dbReference>
<gene>
    <name evidence="1" type="ORF">BDQ12DRAFT_348217</name>
</gene>